<keyword evidence="3" id="KW-1185">Reference proteome</keyword>
<feature type="signal peptide" evidence="1">
    <location>
        <begin position="1"/>
        <end position="18"/>
    </location>
</feature>
<gene>
    <name evidence="2" type="ORF">E1750_14435</name>
</gene>
<proteinExistence type="predicted"/>
<protein>
    <recommendedName>
        <fullName evidence="4">DUF4468 domain-containing protein</fullName>
    </recommendedName>
</protein>
<dbReference type="AlphaFoldDB" id="A0A4P6YG85"/>
<dbReference type="KEGG" id="fnk:E1750_14435"/>
<dbReference type="EMBL" id="CP037933">
    <property type="protein sequence ID" value="QBN19944.1"/>
    <property type="molecule type" value="Genomic_DNA"/>
</dbReference>
<accession>A0A4P6YG85</accession>
<dbReference type="Proteomes" id="UP000291124">
    <property type="component" value="Chromosome"/>
</dbReference>
<evidence type="ECO:0000313" key="2">
    <source>
        <dbReference type="EMBL" id="QBN19944.1"/>
    </source>
</evidence>
<reference evidence="3" key="1">
    <citation type="submission" date="2019-03" db="EMBL/GenBank/DDBJ databases">
        <title>Flavobacterium sp.</title>
        <authorList>
            <person name="Kim H."/>
        </authorList>
    </citation>
    <scope>NUCLEOTIDE SEQUENCE [LARGE SCALE GENOMIC DNA]</scope>
    <source>
        <strain evidence="3">GS13</strain>
    </source>
</reference>
<dbReference type="OrthoDB" id="1274006at2"/>
<evidence type="ECO:0000313" key="3">
    <source>
        <dbReference type="Proteomes" id="UP000291124"/>
    </source>
</evidence>
<sequence length="277" mass="30667">MKKNILILLLFVVSYSFAQSVNDYKAVIIPLKYDLQKTDNQYRLQTITKMNLQKAGFKAFYATETIPGDITDRCSLLYLDVQKDNAFLVTKVFITLKDCYGTEIYKSAIGKSREKEFEAAYVDALNLAFASVYSLNYAYNGNTDFSPKAGMTAQTIPVMAAPVIPAPTSAVPVVTMTPAAAAVAVPVVAAVPVTAKESKTVEKQSSGLLYAQPTSYGYQLIDSEPKVVMKVYKTSNANSYMAKKGDVQGALVSKENQWFFEYYQNDQLISEKIDVKF</sequence>
<evidence type="ECO:0000256" key="1">
    <source>
        <dbReference type="SAM" id="SignalP"/>
    </source>
</evidence>
<keyword evidence="1" id="KW-0732">Signal</keyword>
<organism evidence="2 3">
    <name type="scientific">Flavobacterium nackdongense</name>
    <dbReference type="NCBI Taxonomy" id="2547394"/>
    <lineage>
        <taxon>Bacteria</taxon>
        <taxon>Pseudomonadati</taxon>
        <taxon>Bacteroidota</taxon>
        <taxon>Flavobacteriia</taxon>
        <taxon>Flavobacteriales</taxon>
        <taxon>Flavobacteriaceae</taxon>
        <taxon>Flavobacterium</taxon>
    </lineage>
</organism>
<evidence type="ECO:0008006" key="4">
    <source>
        <dbReference type="Google" id="ProtNLM"/>
    </source>
</evidence>
<name>A0A4P6YG85_9FLAO</name>
<feature type="chain" id="PRO_5020884482" description="DUF4468 domain-containing protein" evidence="1">
    <location>
        <begin position="19"/>
        <end position="277"/>
    </location>
</feature>
<dbReference type="RefSeq" id="WP_133277460.1">
    <property type="nucleotide sequence ID" value="NZ_CP037933.1"/>
</dbReference>